<keyword evidence="2" id="KW-1133">Transmembrane helix</keyword>
<feature type="region of interest" description="Disordered" evidence="1">
    <location>
        <begin position="25"/>
        <end position="46"/>
    </location>
</feature>
<dbReference type="EMBL" id="MU151064">
    <property type="protein sequence ID" value="KAF9453185.1"/>
    <property type="molecule type" value="Genomic_DNA"/>
</dbReference>
<dbReference type="Proteomes" id="UP000807342">
    <property type="component" value="Unassembled WGS sequence"/>
</dbReference>
<gene>
    <name evidence="3" type="ORF">P691DRAFT_755818</name>
</gene>
<reference evidence="3" key="1">
    <citation type="submission" date="2020-11" db="EMBL/GenBank/DDBJ databases">
        <authorList>
            <consortium name="DOE Joint Genome Institute"/>
            <person name="Ahrendt S."/>
            <person name="Riley R."/>
            <person name="Andreopoulos W."/>
            <person name="Labutti K."/>
            <person name="Pangilinan J."/>
            <person name="Ruiz-Duenas F.J."/>
            <person name="Barrasa J.M."/>
            <person name="Sanchez-Garcia M."/>
            <person name="Camarero S."/>
            <person name="Miyauchi S."/>
            <person name="Serrano A."/>
            <person name="Linde D."/>
            <person name="Babiker R."/>
            <person name="Drula E."/>
            <person name="Ayuso-Fernandez I."/>
            <person name="Pacheco R."/>
            <person name="Padilla G."/>
            <person name="Ferreira P."/>
            <person name="Barriuso J."/>
            <person name="Kellner H."/>
            <person name="Castanera R."/>
            <person name="Alfaro M."/>
            <person name="Ramirez L."/>
            <person name="Pisabarro A.G."/>
            <person name="Kuo A."/>
            <person name="Tritt A."/>
            <person name="Lipzen A."/>
            <person name="He G."/>
            <person name="Yan M."/>
            <person name="Ng V."/>
            <person name="Cullen D."/>
            <person name="Martin F."/>
            <person name="Rosso M.-N."/>
            <person name="Henrissat B."/>
            <person name="Hibbett D."/>
            <person name="Martinez A.T."/>
            <person name="Grigoriev I.V."/>
        </authorList>
    </citation>
    <scope>NUCLEOTIDE SEQUENCE</scope>
    <source>
        <strain evidence="3">MF-IS2</strain>
    </source>
</reference>
<feature type="compositionally biased region" description="Low complexity" evidence="1">
    <location>
        <begin position="33"/>
        <end position="44"/>
    </location>
</feature>
<keyword evidence="2" id="KW-0472">Membrane</keyword>
<feature type="transmembrane region" description="Helical" evidence="2">
    <location>
        <begin position="47"/>
        <end position="66"/>
    </location>
</feature>
<evidence type="ECO:0000313" key="3">
    <source>
        <dbReference type="EMBL" id="KAF9453185.1"/>
    </source>
</evidence>
<name>A0A9P5XP93_9AGAR</name>
<keyword evidence="2" id="KW-0812">Transmembrane</keyword>
<evidence type="ECO:0000256" key="2">
    <source>
        <dbReference type="SAM" id="Phobius"/>
    </source>
</evidence>
<dbReference type="AlphaFoldDB" id="A0A9P5XP93"/>
<proteinExistence type="predicted"/>
<comment type="caution">
    <text evidence="3">The sequence shown here is derived from an EMBL/GenBank/DDBJ whole genome shotgun (WGS) entry which is preliminary data.</text>
</comment>
<organism evidence="3 4">
    <name type="scientific">Macrolepiota fuliginosa MF-IS2</name>
    <dbReference type="NCBI Taxonomy" id="1400762"/>
    <lineage>
        <taxon>Eukaryota</taxon>
        <taxon>Fungi</taxon>
        <taxon>Dikarya</taxon>
        <taxon>Basidiomycota</taxon>
        <taxon>Agaricomycotina</taxon>
        <taxon>Agaricomycetes</taxon>
        <taxon>Agaricomycetidae</taxon>
        <taxon>Agaricales</taxon>
        <taxon>Agaricineae</taxon>
        <taxon>Agaricaceae</taxon>
        <taxon>Macrolepiota</taxon>
    </lineage>
</organism>
<keyword evidence="4" id="KW-1185">Reference proteome</keyword>
<evidence type="ECO:0000313" key="4">
    <source>
        <dbReference type="Proteomes" id="UP000807342"/>
    </source>
</evidence>
<protein>
    <submittedName>
        <fullName evidence="3">Uncharacterized protein</fullName>
    </submittedName>
</protein>
<accession>A0A9P5XP93</accession>
<sequence>MLAPPLYVAQTILMAIMIDPTLSMEATNSTQPSNESRSSSHSSSWGPATPVIVIFAILVCILYLTISCHRRPFGEVIRPYFTLLLFDPIPLFGNDFAPIEMRDDVSNGSYV</sequence>
<evidence type="ECO:0000256" key="1">
    <source>
        <dbReference type="SAM" id="MobiDB-lite"/>
    </source>
</evidence>